<dbReference type="Proteomes" id="UP000313359">
    <property type="component" value="Unassembled WGS sequence"/>
</dbReference>
<reference evidence="2" key="1">
    <citation type="journal article" date="2018" name="Genome Biol. Evol.">
        <title>Genomics and development of Lentinus tigrinus, a white-rot wood-decaying mushroom with dimorphic fruiting bodies.</title>
        <authorList>
            <person name="Wu B."/>
            <person name="Xu Z."/>
            <person name="Knudson A."/>
            <person name="Carlson A."/>
            <person name="Chen N."/>
            <person name="Kovaka S."/>
            <person name="LaButti K."/>
            <person name="Lipzen A."/>
            <person name="Pennachio C."/>
            <person name="Riley R."/>
            <person name="Schakwitz W."/>
            <person name="Umezawa K."/>
            <person name="Ohm R.A."/>
            <person name="Grigoriev I.V."/>
            <person name="Nagy L.G."/>
            <person name="Gibbons J."/>
            <person name="Hibbett D."/>
        </authorList>
    </citation>
    <scope>NUCLEOTIDE SEQUENCE [LARGE SCALE GENOMIC DNA]</scope>
    <source>
        <strain evidence="2">ALCF2SS1-6</strain>
    </source>
</reference>
<gene>
    <name evidence="2" type="ORF">L227DRAFT_555021</name>
</gene>
<protein>
    <recommendedName>
        <fullName evidence="1">AB hydrolase-1 domain-containing protein</fullName>
    </recommendedName>
</protein>
<dbReference type="OrthoDB" id="3466517at2759"/>
<dbReference type="SUPFAM" id="SSF53474">
    <property type="entry name" value="alpha/beta-Hydrolases"/>
    <property type="match status" value="1"/>
</dbReference>
<name>A0A5C2RWR1_9APHY</name>
<dbReference type="Gene3D" id="3.40.50.1820">
    <property type="entry name" value="alpha/beta hydrolase"/>
    <property type="match status" value="1"/>
</dbReference>
<evidence type="ECO:0000259" key="1">
    <source>
        <dbReference type="Pfam" id="PF12697"/>
    </source>
</evidence>
<evidence type="ECO:0000313" key="3">
    <source>
        <dbReference type="Proteomes" id="UP000313359"/>
    </source>
</evidence>
<proteinExistence type="predicted"/>
<dbReference type="EMBL" id="ML122296">
    <property type="protein sequence ID" value="RPD55325.1"/>
    <property type="molecule type" value="Genomic_DNA"/>
</dbReference>
<feature type="domain" description="AB hydrolase-1" evidence="1">
    <location>
        <begin position="27"/>
        <end position="353"/>
    </location>
</feature>
<dbReference type="AlphaFoldDB" id="A0A5C2RWR1"/>
<dbReference type="InterPro" id="IPR000073">
    <property type="entry name" value="AB_hydrolase_1"/>
</dbReference>
<dbReference type="InterPro" id="IPR029058">
    <property type="entry name" value="AB_hydrolase_fold"/>
</dbReference>
<keyword evidence="3" id="KW-1185">Reference proteome</keyword>
<organism evidence="2 3">
    <name type="scientific">Lentinus tigrinus ALCF2SS1-6</name>
    <dbReference type="NCBI Taxonomy" id="1328759"/>
    <lineage>
        <taxon>Eukaryota</taxon>
        <taxon>Fungi</taxon>
        <taxon>Dikarya</taxon>
        <taxon>Basidiomycota</taxon>
        <taxon>Agaricomycotina</taxon>
        <taxon>Agaricomycetes</taxon>
        <taxon>Polyporales</taxon>
        <taxon>Polyporaceae</taxon>
        <taxon>Lentinus</taxon>
    </lineage>
</organism>
<evidence type="ECO:0000313" key="2">
    <source>
        <dbReference type="EMBL" id="RPD55325.1"/>
    </source>
</evidence>
<accession>A0A5C2RWR1</accession>
<sequence>MTHRNTSLLGTFLDSGAPAGSTDYTTLVVIHGLGFHGGNFRKLIPLASQFNARVVVMNRRDYPGSVPFTPKERAEIARLADAPAGTPGAAEATETFMKERGRELYDYLVDLVKCGGVLPAQDQDKKKGGIVLAGWSLGTLWISALLAHVSSFPVTEVDLTKYVRRIVYYDVPYLCLGYPMPDGLYVPLHDAELAPEEWLEHFCKWISAYYSHGDVARDGVSALESRHYLENPSPTTSRMTTEEVAQCKYDAPGNPGGSDNGVVVACITRHGTCASLRKGAFRLRETVSGMDDWRDVEVRYLWCDASTWEMPLGAWTLRKELEEAEKAGEIVRKVEYVRFRGANHFAHWDQPELTLRGLVGNDVELPWL</sequence>
<dbReference type="Pfam" id="PF12697">
    <property type="entry name" value="Abhydrolase_6"/>
    <property type="match status" value="1"/>
</dbReference>